<dbReference type="PROSITE" id="PS50853">
    <property type="entry name" value="FN3"/>
    <property type="match status" value="1"/>
</dbReference>
<protein>
    <recommendedName>
        <fullName evidence="2">Fibronectin type-III domain-containing protein</fullName>
    </recommendedName>
</protein>
<dbReference type="AlphaFoldDB" id="A0A1L3ZTA4"/>
<dbReference type="STRING" id="1921510.BSL82_05640"/>
<sequence length="601" mass="63799">MSKAVKVLAIATAVAVNVIPGAGQAISSAILATIGTSFAAVAAVSALGTALVAYGSLSAVNLLNKQLAPTPNSQGAAPTTYRQTLGNTQIVYGKARVGGLINFYHAVQSSDEYRYFVVTIAGHPINAVTKYWLNDEEVTLDGSGMVTTGKYANGAWIWPDLGDDDATANATFVSECAGKWTTDHRGRGIAKLYLKFELTDDLIVNGMPNMTCEIEGKRDIYDPRDGSTGYSSNAALCFYDWLCLPRADGGFGADADEEVDWDFVAAQANICDEAVPLKAGGTEPRYSVDGLIQTGAAPDNTRDVLVMAMAGSFTYAGGIYKAYAGAFRTPNADALSEDDLVRNINITALLQGDRIANEARGTFNDPRQKYQATDFPTIALASGDDLKSVDIDLPFTKSYTACQRIAKILLNRTAAERAVTWPMNLAGLKIETLDNVQLATTRYGLSNYTWQVTGWMLGSDFSVQLQLREEQADWYDWTPAVDEQDLPVASEGLSQPIAWQIGAGAAPTSLATGSTSTSSIDISFTMPATNAIGWQVLYSETADIGTATVGATGTGYALGPVATSVGGLDNDTTYYFWARAVNLNGTLSPVAGPVSDTTDLI</sequence>
<dbReference type="OrthoDB" id="7172230at2"/>
<gene>
    <name evidence="3" type="ORF">BSL82_05640</name>
</gene>
<dbReference type="InterPro" id="IPR036116">
    <property type="entry name" value="FN3_sf"/>
</dbReference>
<dbReference type="Proteomes" id="UP000182063">
    <property type="component" value="Chromosome"/>
</dbReference>
<feature type="transmembrane region" description="Helical" evidence="1">
    <location>
        <begin position="35"/>
        <end position="57"/>
    </location>
</feature>
<accession>A0A1L3ZTA4</accession>
<feature type="domain" description="Fibronectin type-III" evidence="2">
    <location>
        <begin position="506"/>
        <end position="601"/>
    </location>
</feature>
<dbReference type="InterPro" id="IPR003961">
    <property type="entry name" value="FN3_dom"/>
</dbReference>
<keyword evidence="4" id="KW-1185">Reference proteome</keyword>
<dbReference type="RefSeq" id="WP_072596408.1">
    <property type="nucleotide sequence ID" value="NZ_CP018221.1"/>
</dbReference>
<evidence type="ECO:0000259" key="2">
    <source>
        <dbReference type="PROSITE" id="PS50853"/>
    </source>
</evidence>
<name>A0A1L3ZTA4_9SPHN</name>
<proteinExistence type="predicted"/>
<dbReference type="Pfam" id="PF13550">
    <property type="entry name" value="Phage-tail_3"/>
    <property type="match status" value="1"/>
</dbReference>
<dbReference type="Gene3D" id="2.60.40.10">
    <property type="entry name" value="Immunoglobulins"/>
    <property type="match status" value="1"/>
</dbReference>
<evidence type="ECO:0000313" key="4">
    <source>
        <dbReference type="Proteomes" id="UP000182063"/>
    </source>
</evidence>
<keyword evidence="1" id="KW-1133">Transmembrane helix</keyword>
<dbReference type="InterPro" id="IPR032876">
    <property type="entry name" value="J_dom"/>
</dbReference>
<dbReference type="InterPro" id="IPR013783">
    <property type="entry name" value="Ig-like_fold"/>
</dbReference>
<evidence type="ECO:0000256" key="1">
    <source>
        <dbReference type="SAM" id="Phobius"/>
    </source>
</evidence>
<evidence type="ECO:0000313" key="3">
    <source>
        <dbReference type="EMBL" id="API58855.1"/>
    </source>
</evidence>
<keyword evidence="1" id="KW-0812">Transmembrane</keyword>
<dbReference type="EMBL" id="CP018221">
    <property type="protein sequence ID" value="API58855.1"/>
    <property type="molecule type" value="Genomic_DNA"/>
</dbReference>
<reference evidence="4" key="1">
    <citation type="submission" date="2016-11" db="EMBL/GenBank/DDBJ databases">
        <title>Complete Genome Sequence of alachlor-degrading Sphingomonas sp. strain JJ-A5.</title>
        <authorList>
            <person name="Lee H."/>
            <person name="Ka J.-O."/>
        </authorList>
    </citation>
    <scope>NUCLEOTIDE SEQUENCE [LARGE SCALE GENOMIC DNA]</scope>
    <source>
        <strain evidence="4">JJ-A5</strain>
    </source>
</reference>
<organism evidence="3 4">
    <name type="scientific">Tardibacter chloracetimidivorans</name>
    <dbReference type="NCBI Taxonomy" id="1921510"/>
    <lineage>
        <taxon>Bacteria</taxon>
        <taxon>Pseudomonadati</taxon>
        <taxon>Pseudomonadota</taxon>
        <taxon>Alphaproteobacteria</taxon>
        <taxon>Sphingomonadales</taxon>
        <taxon>Sphingomonadaceae</taxon>
        <taxon>Tardibacter</taxon>
    </lineage>
</organism>
<keyword evidence="1" id="KW-0472">Membrane</keyword>
<dbReference type="SUPFAM" id="SSF49265">
    <property type="entry name" value="Fibronectin type III"/>
    <property type="match status" value="1"/>
</dbReference>
<dbReference type="KEGG" id="sphj:BSL82_05640"/>